<evidence type="ECO:0000256" key="5">
    <source>
        <dbReference type="ARBA" id="ARBA00023163"/>
    </source>
</evidence>
<reference evidence="8" key="2">
    <citation type="submission" date="2025-08" db="UniProtKB">
        <authorList>
            <consortium name="Ensembl"/>
        </authorList>
    </citation>
    <scope>IDENTIFICATION</scope>
</reference>
<dbReference type="AlphaFoldDB" id="A0A8K9UU23"/>
<dbReference type="FunFam" id="1.10.10.10:FF:000041">
    <property type="entry name" value="Interferon regulatory factor 4"/>
    <property type="match status" value="1"/>
</dbReference>
<gene>
    <name evidence="8" type="primary">LOC110489699</name>
</gene>
<dbReference type="Ensembl" id="ENSOMYT00000136769.1">
    <property type="protein sequence ID" value="ENSOMYP00000114738.1"/>
    <property type="gene ID" value="ENSOMYG00000012474.2"/>
</dbReference>
<dbReference type="GeneTree" id="ENSGT00940000166207"/>
<keyword evidence="5" id="KW-0804">Transcription</keyword>
<keyword evidence="9" id="KW-1185">Reference proteome</keyword>
<dbReference type="FunFam" id="2.60.200.10:FF:000019">
    <property type="entry name" value="Interferon regulatory factor 9"/>
    <property type="match status" value="1"/>
</dbReference>
<keyword evidence="2" id="KW-0805">Transcription regulation</keyword>
<keyword evidence="6" id="KW-0539">Nucleus</keyword>
<dbReference type="InterPro" id="IPR008984">
    <property type="entry name" value="SMAD_FHA_dom_sf"/>
</dbReference>
<dbReference type="GO" id="GO:0005634">
    <property type="term" value="C:nucleus"/>
    <property type="evidence" value="ECO:0007669"/>
    <property type="project" value="UniProtKB-SubCell"/>
</dbReference>
<dbReference type="PRINTS" id="PR00267">
    <property type="entry name" value="INTFRNREGFCT"/>
</dbReference>
<dbReference type="PROSITE" id="PS00601">
    <property type="entry name" value="IRF_1"/>
    <property type="match status" value="1"/>
</dbReference>
<organism evidence="8 9">
    <name type="scientific">Oncorhynchus mykiss</name>
    <name type="common">Rainbow trout</name>
    <name type="synonym">Salmo gairdneri</name>
    <dbReference type="NCBI Taxonomy" id="8022"/>
    <lineage>
        <taxon>Eukaryota</taxon>
        <taxon>Metazoa</taxon>
        <taxon>Chordata</taxon>
        <taxon>Craniata</taxon>
        <taxon>Vertebrata</taxon>
        <taxon>Euteleostomi</taxon>
        <taxon>Actinopterygii</taxon>
        <taxon>Neopterygii</taxon>
        <taxon>Teleostei</taxon>
        <taxon>Protacanthopterygii</taxon>
        <taxon>Salmoniformes</taxon>
        <taxon>Salmonidae</taxon>
        <taxon>Salmoninae</taxon>
        <taxon>Oncorhynchus</taxon>
    </lineage>
</organism>
<proteinExistence type="predicted"/>
<dbReference type="Gene3D" id="1.10.10.10">
    <property type="entry name" value="Winged helix-like DNA-binding domain superfamily/Winged helix DNA-binding domain"/>
    <property type="match status" value="1"/>
</dbReference>
<evidence type="ECO:0000313" key="8">
    <source>
        <dbReference type="Ensembl" id="ENSOMYP00000114738.1"/>
    </source>
</evidence>
<reference evidence="8" key="3">
    <citation type="submission" date="2025-09" db="UniProtKB">
        <authorList>
            <consortium name="Ensembl"/>
        </authorList>
    </citation>
    <scope>IDENTIFICATION</scope>
</reference>
<dbReference type="InterPro" id="IPR001346">
    <property type="entry name" value="Interferon_reg_fact_DNA-bd_dom"/>
</dbReference>
<feature type="domain" description="IRF tryptophan pentad repeat" evidence="7">
    <location>
        <begin position="107"/>
        <end position="214"/>
    </location>
</feature>
<dbReference type="SUPFAM" id="SSF49879">
    <property type="entry name" value="SMAD/FHA domain"/>
    <property type="match status" value="1"/>
</dbReference>
<evidence type="ECO:0000256" key="1">
    <source>
        <dbReference type="ARBA" id="ARBA00004123"/>
    </source>
</evidence>
<evidence type="ECO:0000313" key="9">
    <source>
        <dbReference type="Proteomes" id="UP000694395"/>
    </source>
</evidence>
<keyword evidence="4" id="KW-0010">Activator</keyword>
<dbReference type="PROSITE" id="PS51507">
    <property type="entry name" value="IRF_2"/>
    <property type="match status" value="1"/>
</dbReference>
<dbReference type="InterPro" id="IPR019471">
    <property type="entry name" value="Interferon_reg_factor-3"/>
</dbReference>
<evidence type="ECO:0000256" key="2">
    <source>
        <dbReference type="ARBA" id="ARBA00023015"/>
    </source>
</evidence>
<protein>
    <recommendedName>
        <fullName evidence="7">IRF tryptophan pentad repeat domain-containing protein</fullName>
    </recommendedName>
</protein>
<evidence type="ECO:0000259" key="7">
    <source>
        <dbReference type="PROSITE" id="PS51507"/>
    </source>
</evidence>
<dbReference type="SUPFAM" id="SSF46785">
    <property type="entry name" value="Winged helix' DNA-binding domain"/>
    <property type="match status" value="1"/>
</dbReference>
<dbReference type="Pfam" id="PF10401">
    <property type="entry name" value="IRF-3"/>
    <property type="match status" value="1"/>
</dbReference>
<dbReference type="PANTHER" id="PTHR11949">
    <property type="entry name" value="INTERFERON REGULATORY FACTOR"/>
    <property type="match status" value="1"/>
</dbReference>
<keyword evidence="3" id="KW-0238">DNA-binding</keyword>
<dbReference type="GO" id="GO:0000981">
    <property type="term" value="F:DNA-binding transcription factor activity, RNA polymerase II-specific"/>
    <property type="evidence" value="ECO:0007669"/>
    <property type="project" value="TreeGrafter"/>
</dbReference>
<evidence type="ECO:0000256" key="4">
    <source>
        <dbReference type="ARBA" id="ARBA00023159"/>
    </source>
</evidence>
<accession>A0A8K9UU23</accession>
<reference evidence="8" key="1">
    <citation type="submission" date="2020-07" db="EMBL/GenBank/DDBJ databases">
        <title>A long reads based de novo assembly of the rainbow trout Arlee double haploid line genome.</title>
        <authorList>
            <person name="Gao G."/>
            <person name="Palti Y."/>
        </authorList>
    </citation>
    <scope>NUCLEOTIDE SEQUENCE [LARGE SCALE GENOMIC DNA]</scope>
</reference>
<dbReference type="Proteomes" id="UP000694395">
    <property type="component" value="Chromosome 15"/>
</dbReference>
<dbReference type="PANTHER" id="PTHR11949:SF26">
    <property type="entry name" value="INTERFERON REGULATORY FACTOR 9"/>
    <property type="match status" value="1"/>
</dbReference>
<dbReference type="CDD" id="cd00103">
    <property type="entry name" value="IRF"/>
    <property type="match status" value="1"/>
</dbReference>
<dbReference type="InterPro" id="IPR036388">
    <property type="entry name" value="WH-like_DNA-bd_sf"/>
</dbReference>
<evidence type="ECO:0000256" key="6">
    <source>
        <dbReference type="ARBA" id="ARBA00023242"/>
    </source>
</evidence>
<sequence length="529" mass="59390">MYSVWFIYFPLYSVSFLSDTKMCIAKLDSNKVIPRLHSYGIWENSLHTQTTRLDGRTGECLWRMGSIVKCVLIVTADYSECFSWYVIVIGRVNVLSGKWVECFPSNTHHILLNVLVQVSSGKYPGLIWDDDDKTMFRIPWKHAGKQEFRSEVDGAIFKAWAVFKGKLSEGCHADPASWKTRLRVALNKSPEFREEPERSQLEISEPYKVYRLVPINEQALGSVDMKVQARAGGRKRRSRDSDIEAEEEVVKVKQMKEVTTSLPITMSVQEIEESVLTIQLDQVDQPSVMVKSAGTVNEIQVNFTIETVPPPGARDSFHVLVKYMGEEVLKRGVMGSDVRIAYLPSSPVPPTLMVAGFPRIPLPDPPSTLTSSIGPQFQALSTLLPFMEKGVILTSTRTGVYAKRYCQGQVFWTGPHSATAGPHKMNHAVEPVRLFDREAFRMELDHFSSHGGDPPQCGFTLCFSDKEDPSSKLIITQITLPWAQQQVKEAEDFRESMAYFRNITSESGEVPINLVSGSLLSEILGTSLP</sequence>
<dbReference type="InterPro" id="IPR036390">
    <property type="entry name" value="WH_DNA-bd_sf"/>
</dbReference>
<dbReference type="GO" id="GO:0045944">
    <property type="term" value="P:positive regulation of transcription by RNA polymerase II"/>
    <property type="evidence" value="ECO:0007669"/>
    <property type="project" value="UniProtKB-ARBA"/>
</dbReference>
<evidence type="ECO:0000256" key="3">
    <source>
        <dbReference type="ARBA" id="ARBA00023125"/>
    </source>
</evidence>
<comment type="subcellular location">
    <subcellularLocation>
        <location evidence="1">Nucleus</location>
    </subcellularLocation>
</comment>
<dbReference type="GO" id="GO:0002376">
    <property type="term" value="P:immune system process"/>
    <property type="evidence" value="ECO:0007669"/>
    <property type="project" value="TreeGrafter"/>
</dbReference>
<dbReference type="InterPro" id="IPR017855">
    <property type="entry name" value="SMAD-like_dom_sf"/>
</dbReference>
<name>A0A8K9UU23_ONCMY</name>
<dbReference type="SMART" id="SM01243">
    <property type="entry name" value="IRF-3"/>
    <property type="match status" value="1"/>
</dbReference>
<dbReference type="GO" id="GO:0000978">
    <property type="term" value="F:RNA polymerase II cis-regulatory region sequence-specific DNA binding"/>
    <property type="evidence" value="ECO:0007669"/>
    <property type="project" value="TreeGrafter"/>
</dbReference>
<dbReference type="SMART" id="SM00348">
    <property type="entry name" value="IRF"/>
    <property type="match status" value="1"/>
</dbReference>
<dbReference type="Pfam" id="PF00605">
    <property type="entry name" value="IRF"/>
    <property type="match status" value="1"/>
</dbReference>
<dbReference type="Gene3D" id="2.60.200.10">
    <property type="match status" value="1"/>
</dbReference>
<dbReference type="InterPro" id="IPR019817">
    <property type="entry name" value="Interferon_reg_fac_CS"/>
</dbReference>